<feature type="compositionally biased region" description="Basic and acidic residues" evidence="11">
    <location>
        <begin position="270"/>
        <end position="307"/>
    </location>
</feature>
<feature type="compositionally biased region" description="Gly residues" evidence="11">
    <location>
        <begin position="340"/>
        <end position="350"/>
    </location>
</feature>
<feature type="compositionally biased region" description="Polar residues" evidence="11">
    <location>
        <begin position="503"/>
        <end position="512"/>
    </location>
</feature>
<dbReference type="Gene3D" id="3.30.200.20">
    <property type="entry name" value="Phosphorylase Kinase, domain 1"/>
    <property type="match status" value="1"/>
</dbReference>
<dbReference type="RefSeq" id="WP_076815777.1">
    <property type="nucleotide sequence ID" value="NZ_MOMC01000017.1"/>
</dbReference>
<dbReference type="SMART" id="SM00740">
    <property type="entry name" value="PASTA"/>
    <property type="match status" value="2"/>
</dbReference>
<feature type="compositionally biased region" description="Polar residues" evidence="11">
    <location>
        <begin position="581"/>
        <end position="607"/>
    </location>
</feature>
<dbReference type="Pfam" id="PF00069">
    <property type="entry name" value="Pkinase"/>
    <property type="match status" value="1"/>
</dbReference>
<feature type="compositionally biased region" description="Polar residues" evidence="11">
    <location>
        <begin position="421"/>
        <end position="430"/>
    </location>
</feature>
<keyword evidence="15" id="KW-1185">Reference proteome</keyword>
<dbReference type="GO" id="GO:0004674">
    <property type="term" value="F:protein serine/threonine kinase activity"/>
    <property type="evidence" value="ECO:0007669"/>
    <property type="project" value="UniProtKB-KW"/>
</dbReference>
<feature type="region of interest" description="Disordered" evidence="11">
    <location>
        <begin position="482"/>
        <end position="624"/>
    </location>
</feature>
<dbReference type="EMBL" id="MOMC01000017">
    <property type="protein sequence ID" value="ONH31201.1"/>
    <property type="molecule type" value="Genomic_DNA"/>
</dbReference>
<dbReference type="InterPro" id="IPR005543">
    <property type="entry name" value="PASTA_dom"/>
</dbReference>
<dbReference type="SUPFAM" id="SSF54184">
    <property type="entry name" value="Penicillin-binding protein 2x (pbp-2x), c-terminal domain"/>
    <property type="match status" value="1"/>
</dbReference>
<dbReference type="Pfam" id="PF03793">
    <property type="entry name" value="PASTA"/>
    <property type="match status" value="2"/>
</dbReference>
<evidence type="ECO:0000259" key="12">
    <source>
        <dbReference type="PROSITE" id="PS50011"/>
    </source>
</evidence>
<evidence type="ECO:0000256" key="6">
    <source>
        <dbReference type="ARBA" id="ARBA00022777"/>
    </source>
</evidence>
<feature type="region of interest" description="Disordered" evidence="11">
    <location>
        <begin position="337"/>
        <end position="454"/>
    </location>
</feature>
<dbReference type="CDD" id="cd14014">
    <property type="entry name" value="STKc_PknB_like"/>
    <property type="match status" value="1"/>
</dbReference>
<dbReference type="PROSITE" id="PS00108">
    <property type="entry name" value="PROTEIN_KINASE_ST"/>
    <property type="match status" value="1"/>
</dbReference>
<comment type="catalytic activity">
    <reaction evidence="9">
        <text>L-seryl-[protein] + ATP = O-phospho-L-seryl-[protein] + ADP + H(+)</text>
        <dbReference type="Rhea" id="RHEA:17989"/>
        <dbReference type="Rhea" id="RHEA-COMP:9863"/>
        <dbReference type="Rhea" id="RHEA-COMP:11604"/>
        <dbReference type="ChEBI" id="CHEBI:15378"/>
        <dbReference type="ChEBI" id="CHEBI:29999"/>
        <dbReference type="ChEBI" id="CHEBI:30616"/>
        <dbReference type="ChEBI" id="CHEBI:83421"/>
        <dbReference type="ChEBI" id="CHEBI:456216"/>
        <dbReference type="EC" id="2.7.11.1"/>
    </reaction>
</comment>
<feature type="binding site" evidence="10">
    <location>
        <position position="37"/>
    </location>
    <ligand>
        <name>ATP</name>
        <dbReference type="ChEBI" id="CHEBI:30616"/>
    </ligand>
</feature>
<feature type="domain" description="Protein kinase" evidence="12">
    <location>
        <begin position="8"/>
        <end position="269"/>
    </location>
</feature>
<evidence type="ECO:0000256" key="7">
    <source>
        <dbReference type="ARBA" id="ARBA00022840"/>
    </source>
</evidence>
<gene>
    <name evidence="14" type="ORF">BL253_09990</name>
</gene>
<feature type="domain" description="PASTA" evidence="13">
    <location>
        <begin position="639"/>
        <end position="703"/>
    </location>
</feature>
<dbReference type="InterPro" id="IPR011009">
    <property type="entry name" value="Kinase-like_dom_sf"/>
</dbReference>
<dbReference type="Gene3D" id="3.30.10.20">
    <property type="match status" value="2"/>
</dbReference>
<sequence>MRTLGSRYVLHELLGQGTTGEVWRASRRDDGAAVAVKMLRPEFADDPVVVDRFLREWQILYDIDSPDLVRVLDLVNERDALAIVMELVEGTDLREYLRHEAPLPVGEAVRIVIDVLWALDNVHGAGVVHRDVKPENVLLESRGKGPAVRLTDFGIARMVDTLSRGRTPATGPIGTPLYMAPELGTSTPPTPAVDIYSAGIVLYELLAGMPPFDEANPADMLAAHREEAPLPIKGVPRPVWDVLATMLAKSPAHRPPTAADAARALDSALRRDRDRDLDDDRQRNENQDWDRREDTWERGVPDRRNEAGDAMAGGRRTAAAAGVGAGAALGMTKAAHAEAGPGGPGYGPGRGYPDDWDADAATGLMPPVPEPRGAGPWDDEHDAPTGILPPIPGPGGPRRGWDDDEPPTGAQPVRVPGRAGATQSDRNTVISAIPASRQPAPGGSGGGRPPTQNNRQQRLKIAAGAALVVALIAGAGGWALAASTGDQSDSPGIETAADGAPGVTSTPFTDKSGNIIDPTATAPYTTMLPNGKMVTVTPSPRSSASAASTKPGSPSSTDGGAPTTSAAPTTPSTATVPDLSGMNQSQAQSAVSNAGFANQPSVTSDCNDNVPVGQVYSQSPSAGTKADRSTTIAVITSATCLSVPDVVGTRADAANSQLQNAGFSVTYGGEWNCPNGYNNVTSQSPQAGTVVKKGSSVYIAYTCKAPPPTSPPPSSAE</sequence>
<comment type="catalytic activity">
    <reaction evidence="8">
        <text>L-threonyl-[protein] + ATP = O-phospho-L-threonyl-[protein] + ADP + H(+)</text>
        <dbReference type="Rhea" id="RHEA:46608"/>
        <dbReference type="Rhea" id="RHEA-COMP:11060"/>
        <dbReference type="Rhea" id="RHEA-COMP:11605"/>
        <dbReference type="ChEBI" id="CHEBI:15378"/>
        <dbReference type="ChEBI" id="CHEBI:30013"/>
        <dbReference type="ChEBI" id="CHEBI:30616"/>
        <dbReference type="ChEBI" id="CHEBI:61977"/>
        <dbReference type="ChEBI" id="CHEBI:456216"/>
        <dbReference type="EC" id="2.7.11.1"/>
    </reaction>
</comment>
<dbReference type="OrthoDB" id="9762169at2"/>
<dbReference type="EC" id="2.7.11.1" evidence="1"/>
<organism evidence="14 15">
    <name type="scientific">Pseudofrankia asymbiotica</name>
    <dbReference type="NCBI Taxonomy" id="1834516"/>
    <lineage>
        <taxon>Bacteria</taxon>
        <taxon>Bacillati</taxon>
        <taxon>Actinomycetota</taxon>
        <taxon>Actinomycetes</taxon>
        <taxon>Frankiales</taxon>
        <taxon>Frankiaceae</taxon>
        <taxon>Pseudofrankia</taxon>
    </lineage>
</organism>
<proteinExistence type="predicted"/>
<dbReference type="PANTHER" id="PTHR43289">
    <property type="entry name" value="MITOGEN-ACTIVATED PROTEIN KINASE KINASE KINASE 20-RELATED"/>
    <property type="match status" value="1"/>
</dbReference>
<dbReference type="Proteomes" id="UP000188929">
    <property type="component" value="Unassembled WGS sequence"/>
</dbReference>
<evidence type="ECO:0000256" key="3">
    <source>
        <dbReference type="ARBA" id="ARBA00022679"/>
    </source>
</evidence>
<dbReference type="SMART" id="SM00220">
    <property type="entry name" value="S_TKc"/>
    <property type="match status" value="1"/>
</dbReference>
<dbReference type="Gene3D" id="1.10.510.10">
    <property type="entry name" value="Transferase(Phosphotransferase) domain 1"/>
    <property type="match status" value="1"/>
</dbReference>
<keyword evidence="7 10" id="KW-0067">ATP-binding</keyword>
<evidence type="ECO:0000256" key="9">
    <source>
        <dbReference type="ARBA" id="ARBA00048679"/>
    </source>
</evidence>
<dbReference type="SUPFAM" id="SSF56112">
    <property type="entry name" value="Protein kinase-like (PK-like)"/>
    <property type="match status" value="1"/>
</dbReference>
<evidence type="ECO:0000256" key="10">
    <source>
        <dbReference type="PROSITE-ProRule" id="PRU10141"/>
    </source>
</evidence>
<reference evidence="15" key="1">
    <citation type="submission" date="2016-10" db="EMBL/GenBank/DDBJ databases">
        <title>Frankia sp. NRRL B-16386 Genome sequencing.</title>
        <authorList>
            <person name="Ghodhbane-Gtari F."/>
            <person name="Swanson E."/>
            <person name="Gueddou A."/>
            <person name="Hezbri K."/>
            <person name="Ktari K."/>
            <person name="Nouioui I."/>
            <person name="Morris K."/>
            <person name="Simpson S."/>
            <person name="Abebe-Akele F."/>
            <person name="Thomas K."/>
            <person name="Gtari M."/>
            <person name="Tisa L.S."/>
        </authorList>
    </citation>
    <scope>NUCLEOTIDE SEQUENCE [LARGE SCALE GENOMIC DNA]</scope>
    <source>
        <strain evidence="15">NRRL B-16386</strain>
    </source>
</reference>
<evidence type="ECO:0000256" key="8">
    <source>
        <dbReference type="ARBA" id="ARBA00047899"/>
    </source>
</evidence>
<dbReference type="STRING" id="1834516.BL253_09990"/>
<dbReference type="CDD" id="cd06577">
    <property type="entry name" value="PASTA_pknB"/>
    <property type="match status" value="2"/>
</dbReference>
<dbReference type="InterPro" id="IPR008271">
    <property type="entry name" value="Ser/Thr_kinase_AS"/>
</dbReference>
<keyword evidence="3" id="KW-0808">Transferase</keyword>
<evidence type="ECO:0000259" key="13">
    <source>
        <dbReference type="PROSITE" id="PS51178"/>
    </source>
</evidence>
<keyword evidence="2 14" id="KW-0723">Serine/threonine-protein kinase</keyword>
<dbReference type="PANTHER" id="PTHR43289:SF6">
    <property type="entry name" value="SERINE_THREONINE-PROTEIN KINASE NEKL-3"/>
    <property type="match status" value="1"/>
</dbReference>
<evidence type="ECO:0000256" key="5">
    <source>
        <dbReference type="ARBA" id="ARBA00022741"/>
    </source>
</evidence>
<feature type="region of interest" description="Disordered" evidence="11">
    <location>
        <begin position="270"/>
        <end position="315"/>
    </location>
</feature>
<dbReference type="AlphaFoldDB" id="A0A1V2IFH1"/>
<evidence type="ECO:0000313" key="15">
    <source>
        <dbReference type="Proteomes" id="UP000188929"/>
    </source>
</evidence>
<name>A0A1V2IFH1_9ACTN</name>
<dbReference type="PROSITE" id="PS50011">
    <property type="entry name" value="PROTEIN_KINASE_DOM"/>
    <property type="match status" value="1"/>
</dbReference>
<keyword evidence="6 14" id="KW-0418">Kinase</keyword>
<comment type="caution">
    <text evidence="14">The sequence shown here is derived from an EMBL/GenBank/DDBJ whole genome shotgun (WGS) entry which is preliminary data.</text>
</comment>
<evidence type="ECO:0000313" key="14">
    <source>
        <dbReference type="EMBL" id="ONH31201.1"/>
    </source>
</evidence>
<accession>A0A1V2IFH1</accession>
<dbReference type="InterPro" id="IPR017441">
    <property type="entry name" value="Protein_kinase_ATP_BS"/>
</dbReference>
<dbReference type="PROSITE" id="PS00107">
    <property type="entry name" value="PROTEIN_KINASE_ATP"/>
    <property type="match status" value="1"/>
</dbReference>
<dbReference type="InterPro" id="IPR000719">
    <property type="entry name" value="Prot_kinase_dom"/>
</dbReference>
<keyword evidence="5 10" id="KW-0547">Nucleotide-binding</keyword>
<dbReference type="PROSITE" id="PS51178">
    <property type="entry name" value="PASTA"/>
    <property type="match status" value="2"/>
</dbReference>
<dbReference type="GO" id="GO:0005524">
    <property type="term" value="F:ATP binding"/>
    <property type="evidence" value="ECO:0007669"/>
    <property type="project" value="UniProtKB-UniRule"/>
</dbReference>
<protein>
    <recommendedName>
        <fullName evidence="1">non-specific serine/threonine protein kinase</fullName>
        <ecNumber evidence="1">2.7.11.1</ecNumber>
    </recommendedName>
</protein>
<feature type="domain" description="PASTA" evidence="13">
    <location>
        <begin position="570"/>
        <end position="638"/>
    </location>
</feature>
<evidence type="ECO:0000256" key="11">
    <source>
        <dbReference type="SAM" id="MobiDB-lite"/>
    </source>
</evidence>
<feature type="compositionally biased region" description="Low complexity" evidence="11">
    <location>
        <begin position="542"/>
        <end position="575"/>
    </location>
</feature>
<evidence type="ECO:0000256" key="1">
    <source>
        <dbReference type="ARBA" id="ARBA00012513"/>
    </source>
</evidence>
<evidence type="ECO:0000256" key="4">
    <source>
        <dbReference type="ARBA" id="ARBA00022737"/>
    </source>
</evidence>
<keyword evidence="4" id="KW-0677">Repeat</keyword>
<evidence type="ECO:0000256" key="2">
    <source>
        <dbReference type="ARBA" id="ARBA00022527"/>
    </source>
</evidence>